<evidence type="ECO:0000313" key="5">
    <source>
        <dbReference type="Proteomes" id="UP001497480"/>
    </source>
</evidence>
<dbReference type="Gene3D" id="3.30.190.20">
    <property type="match status" value="1"/>
</dbReference>
<comment type="caution">
    <text evidence="4">The sequence shown here is derived from an EMBL/GenBank/DDBJ whole genome shotgun (WGS) entry which is preliminary data.</text>
</comment>
<accession>A0AAV1X2D3</accession>
<proteinExistence type="inferred from homology"/>
<keyword evidence="5" id="KW-1185">Reference proteome</keyword>
<dbReference type="AlphaFoldDB" id="A0AAV1X2D3"/>
<keyword evidence="2" id="KW-0689">Ribosomal protein</keyword>
<dbReference type="Proteomes" id="UP001497480">
    <property type="component" value="Unassembled WGS sequence"/>
</dbReference>
<organism evidence="4 5">
    <name type="scientific">Lupinus luteus</name>
    <name type="common">European yellow lupine</name>
    <dbReference type="NCBI Taxonomy" id="3873"/>
    <lineage>
        <taxon>Eukaryota</taxon>
        <taxon>Viridiplantae</taxon>
        <taxon>Streptophyta</taxon>
        <taxon>Embryophyta</taxon>
        <taxon>Tracheophyta</taxon>
        <taxon>Spermatophyta</taxon>
        <taxon>Magnoliopsida</taxon>
        <taxon>eudicotyledons</taxon>
        <taxon>Gunneridae</taxon>
        <taxon>Pentapetalae</taxon>
        <taxon>rosids</taxon>
        <taxon>fabids</taxon>
        <taxon>Fabales</taxon>
        <taxon>Fabaceae</taxon>
        <taxon>Papilionoideae</taxon>
        <taxon>50 kb inversion clade</taxon>
        <taxon>genistoids sensu lato</taxon>
        <taxon>core genistoids</taxon>
        <taxon>Genisteae</taxon>
        <taxon>Lupinus</taxon>
    </lineage>
</organism>
<dbReference type="GO" id="GO:0005840">
    <property type="term" value="C:ribosome"/>
    <property type="evidence" value="ECO:0007669"/>
    <property type="project" value="UniProtKB-KW"/>
</dbReference>
<sequence>MRWTVLSSDALIFFPDVLYFVCFRNLCSCVVALSVSIKFHFGEDDDGQGGHLSKPKKGKVALPLKRDMLRSKRFLQIQNTREHKKEYDLKTAISLVKETAKTKFVETVEAHFRLNIDPKYNDQQLRATASLPKVKDSMKPKMQELIWLEEKTSYNRSNKASWNLIN</sequence>
<comment type="similarity">
    <text evidence="1">Belongs to the universal ribosomal protein uL1 family.</text>
</comment>
<dbReference type="PANTHER" id="PTHR36427">
    <property type="entry name" value="54S RIBOSOMAL PROTEIN L1, MITOCHONDRIAL"/>
    <property type="match status" value="1"/>
</dbReference>
<evidence type="ECO:0000256" key="2">
    <source>
        <dbReference type="ARBA" id="ARBA00022980"/>
    </source>
</evidence>
<dbReference type="InterPro" id="IPR023674">
    <property type="entry name" value="Ribosomal_uL1-like"/>
</dbReference>
<protein>
    <submittedName>
        <fullName evidence="4">Uncharacterized protein</fullName>
    </submittedName>
</protein>
<dbReference type="SUPFAM" id="SSF56808">
    <property type="entry name" value="Ribosomal protein L1"/>
    <property type="match status" value="1"/>
</dbReference>
<name>A0AAV1X2D3_LUPLU</name>
<evidence type="ECO:0000256" key="1">
    <source>
        <dbReference type="ARBA" id="ARBA00010531"/>
    </source>
</evidence>
<dbReference type="GO" id="GO:1990904">
    <property type="term" value="C:ribonucleoprotein complex"/>
    <property type="evidence" value="ECO:0007669"/>
    <property type="project" value="UniProtKB-KW"/>
</dbReference>
<dbReference type="EMBL" id="CAXHTB010000011">
    <property type="protein sequence ID" value="CAL0315147.1"/>
    <property type="molecule type" value="Genomic_DNA"/>
</dbReference>
<dbReference type="PANTHER" id="PTHR36427:SF3">
    <property type="entry name" value="LARGE RIBOSOMAL SUBUNIT PROTEIN UL1M"/>
    <property type="match status" value="1"/>
</dbReference>
<reference evidence="4 5" key="1">
    <citation type="submission" date="2024-03" db="EMBL/GenBank/DDBJ databases">
        <authorList>
            <person name="Martinez-Hernandez J."/>
        </authorList>
    </citation>
    <scope>NUCLEOTIDE SEQUENCE [LARGE SCALE GENOMIC DNA]</scope>
</reference>
<evidence type="ECO:0000256" key="3">
    <source>
        <dbReference type="ARBA" id="ARBA00023274"/>
    </source>
</evidence>
<evidence type="ECO:0000313" key="4">
    <source>
        <dbReference type="EMBL" id="CAL0315147.1"/>
    </source>
</evidence>
<keyword evidence="3" id="KW-0687">Ribonucleoprotein</keyword>
<gene>
    <name evidence="4" type="ORF">LLUT_LOCUS16207</name>
</gene>